<keyword evidence="4" id="KW-1185">Reference proteome</keyword>
<dbReference type="EMBL" id="BAAAOH010000001">
    <property type="protein sequence ID" value="GAA1998275.1"/>
    <property type="molecule type" value="Genomic_DNA"/>
</dbReference>
<gene>
    <name evidence="3" type="ORF">GCM10009777_39460</name>
</gene>
<protein>
    <recommendedName>
        <fullName evidence="2">eCIS core domain-containing protein</fullName>
    </recommendedName>
</protein>
<feature type="domain" description="eCIS core" evidence="2">
    <location>
        <begin position="77"/>
        <end position="149"/>
    </location>
</feature>
<feature type="region of interest" description="Disordered" evidence="1">
    <location>
        <begin position="1"/>
        <end position="84"/>
    </location>
</feature>
<dbReference type="RefSeq" id="WP_344066504.1">
    <property type="nucleotide sequence ID" value="NZ_BAAAOH010000001.1"/>
</dbReference>
<dbReference type="Pfam" id="PF13699">
    <property type="entry name" value="eCIS_core"/>
    <property type="match status" value="1"/>
</dbReference>
<comment type="caution">
    <text evidence="3">The sequence shown here is derived from an EMBL/GenBank/DDBJ whole genome shotgun (WGS) entry which is preliminary data.</text>
</comment>
<dbReference type="Proteomes" id="UP001500326">
    <property type="component" value="Unassembled WGS sequence"/>
</dbReference>
<evidence type="ECO:0000259" key="2">
    <source>
        <dbReference type="Pfam" id="PF13699"/>
    </source>
</evidence>
<reference evidence="3 4" key="1">
    <citation type="journal article" date="2019" name="Int. J. Syst. Evol. Microbiol.">
        <title>The Global Catalogue of Microorganisms (GCM) 10K type strain sequencing project: providing services to taxonomists for standard genome sequencing and annotation.</title>
        <authorList>
            <consortium name="The Broad Institute Genomics Platform"/>
            <consortium name="The Broad Institute Genome Sequencing Center for Infectious Disease"/>
            <person name="Wu L."/>
            <person name="Ma J."/>
        </authorList>
    </citation>
    <scope>NUCLEOTIDE SEQUENCE [LARGE SCALE GENOMIC DNA]</scope>
    <source>
        <strain evidence="3 4">JCM 14902</strain>
    </source>
</reference>
<evidence type="ECO:0000313" key="4">
    <source>
        <dbReference type="Proteomes" id="UP001500326"/>
    </source>
</evidence>
<evidence type="ECO:0000256" key="1">
    <source>
        <dbReference type="SAM" id="MobiDB-lite"/>
    </source>
</evidence>
<name>A0ABN2T5E8_9MICO</name>
<accession>A0ABN2T5E8</accession>
<organism evidence="3 4">
    <name type="scientific">Microbacterium pumilum</name>
    <dbReference type="NCBI Taxonomy" id="344165"/>
    <lineage>
        <taxon>Bacteria</taxon>
        <taxon>Bacillati</taxon>
        <taxon>Actinomycetota</taxon>
        <taxon>Actinomycetes</taxon>
        <taxon>Micrococcales</taxon>
        <taxon>Microbacteriaceae</taxon>
        <taxon>Microbacterium</taxon>
    </lineage>
</organism>
<evidence type="ECO:0000313" key="3">
    <source>
        <dbReference type="EMBL" id="GAA1998275.1"/>
    </source>
</evidence>
<dbReference type="InterPro" id="IPR025295">
    <property type="entry name" value="eCIS_core_dom"/>
</dbReference>
<proteinExistence type="predicted"/>
<sequence length="1656" mass="178240">MLAASHAEPARRGAEPAGPPPHREHERRPAPPSTLAYELSHVVPPPSHPSIARSHGSGLKNRPERGPSASWRPAGAPLASGTRADMESHLGVDLAGVRVDTSPRAAADAAAIGALAFTRGTDIAFARGRFAPSTTEGRRLLAHELRHASADAHDGLLHLAADPERVAERVSTSSESGGVPAASAVTADQWLQTNSLRLVRELASWLVGVRLNPPLMELHWHRSSEDFVRSLMDLAGSTADDATRSLTAWLRPDRLSDAVNVGRDVAVLRFGSPLYEQGVREEVGRRLVARILESFQRVAPRVARDAARAWTPGSPGFAPPLQIDLGKVLTVPLGSPTLFFYLGPAPTAGGSFRHPLDQPVYLSLRTTVDVEAALWRAEHPEEFTPEAIERDAAQLREVSLEYLGGQGLPSWVRATPADATAEEVAFALYGLPEAATRLTPAAPLWGLPAEDIPLAAIPEAPSLPIPGVIPKERDTVPLRATVHSAMFQANRGSPTETQLLDTPFADTAAIGAASKIRPTPGANDLLILERLSAMVDLLDDIADVAGELMRPPSASRVAYVIGTTGLTTVPWDPPETVAMRARAEHIRARVARRRESLVGVGGIVALWDGQTAGQLDIMLKVTQGLHTAAAIARRFAGWPAVYKLIQDVATGYIEAAEVSDLYDLGRARLAAAERRSVLFPVTAMELWLAQIRAILDEARKSEVAAVDPGDPGLTRDVYRMDAIDADLRSRLAAVRTQLIQDPAQAETELMAIFGSLQSLQTGASVALNLDTVDRVWQALYDSLSIWGALRGAFPGKHGNEIVEDALAETLVVQGEWEEILGVWRSGEHDRARTLLDKKAKGTWLTWVHKMQSTVEDQQAWDRLMTFAALVGIAVLSGGIGAYVEAAAGTAWGVGTAAGTVWAELGAAGVGTLAEATVFTGLSYPMTARSPSVGEFGEQFATNFLFIGGARVLGAGFEALAGVERSASTLGRVTKAGLQGGAMLGANLVLANREAQHRRGEGLTSQEVASISLENAAFLGLVTVANGLLRSPLRNLRLAGRMHVLELRHQRTLAALDVTMKELPSGRVPEEISRRLAERVERALTAEDALAAELASRVSEADALPQEQREAALRRWGIDATTAEHLRRGAVRSQVLSNLHRLQGIRITRSLRPLGTDFTVDSAMYGEALDWFRSRPDTTVVSAEGSSGVVEPGRGSVQLILNQPTVRPLSAARSFVVSALGEASFRVIERIGGATGELAPHVELARSAGEVAAERGPIVRPSSASGGRAFADPVRWGLPAEAIQALRTRLLASTDLGAVQRTAAEGGLNVGQATLKRVKSYLFDSAGIDFLPENVQWWRRLATGRASVHDISILVHEVAENRRLERVRGQTGFDYMGERFEGLSRSEQQYWRADFNRIYEEAHRGALEDEYNFVADQVKRLTNNRVVVRRNQVAAVDPTRDEGRRYILQDGIPLQQHSQFADWVARGQAEVEIGTSAAEKLRLFTTHPTLRELVGAVKRHGGFAPMALEGGGAGGARTGEVSVGRRGGAAWDPSKYTSVTLEGILTLPFADGATIGRELFGRGRDLLVRATGLTPTQKADAFEQLAQRINRVDPSWMARRSPATNAAGFFTGEGRPFGFAVDHDGVIRQTDNVGATLKYGPNAVVTIDFSTWQRRSP</sequence>